<dbReference type="PANTHER" id="PTHR33090">
    <property type="entry name" value="DUF3774 DOMAIN PROTEIN-RELATED"/>
    <property type="match status" value="1"/>
</dbReference>
<comment type="caution">
    <text evidence="2">The sequence shown here is derived from an EMBL/GenBank/DDBJ whole genome shotgun (WGS) entry which is preliminary data.</text>
</comment>
<name>A0A835I2P0_9MAGN</name>
<dbReference type="Pfam" id="PF12609">
    <property type="entry name" value="DUF3774"/>
    <property type="match status" value="2"/>
</dbReference>
<dbReference type="Proteomes" id="UP000631114">
    <property type="component" value="Unassembled WGS sequence"/>
</dbReference>
<evidence type="ECO:0000256" key="1">
    <source>
        <dbReference type="SAM" id="MobiDB-lite"/>
    </source>
</evidence>
<feature type="compositionally biased region" description="Low complexity" evidence="1">
    <location>
        <begin position="39"/>
        <end position="52"/>
    </location>
</feature>
<feature type="region of interest" description="Disordered" evidence="1">
    <location>
        <begin position="36"/>
        <end position="65"/>
    </location>
</feature>
<protein>
    <submittedName>
        <fullName evidence="2">Uncharacterized protein</fullName>
    </submittedName>
</protein>
<evidence type="ECO:0000313" key="2">
    <source>
        <dbReference type="EMBL" id="KAF9611510.1"/>
    </source>
</evidence>
<keyword evidence="3" id="KW-1185">Reference proteome</keyword>
<organism evidence="2 3">
    <name type="scientific">Coptis chinensis</name>
    <dbReference type="NCBI Taxonomy" id="261450"/>
    <lineage>
        <taxon>Eukaryota</taxon>
        <taxon>Viridiplantae</taxon>
        <taxon>Streptophyta</taxon>
        <taxon>Embryophyta</taxon>
        <taxon>Tracheophyta</taxon>
        <taxon>Spermatophyta</taxon>
        <taxon>Magnoliopsida</taxon>
        <taxon>Ranunculales</taxon>
        <taxon>Ranunculaceae</taxon>
        <taxon>Coptidoideae</taxon>
        <taxon>Coptis</taxon>
    </lineage>
</organism>
<dbReference type="EMBL" id="JADFTS010000004">
    <property type="protein sequence ID" value="KAF9611510.1"/>
    <property type="molecule type" value="Genomic_DNA"/>
</dbReference>
<dbReference type="InterPro" id="IPR022251">
    <property type="entry name" value="DUF3774_wound-induced"/>
</dbReference>
<dbReference type="AlphaFoldDB" id="A0A835I2P0"/>
<accession>A0A835I2P0</accession>
<gene>
    <name evidence="2" type="ORF">IFM89_032556</name>
</gene>
<proteinExistence type="predicted"/>
<reference evidence="2 3" key="1">
    <citation type="submission" date="2020-10" db="EMBL/GenBank/DDBJ databases">
        <title>The Coptis chinensis genome and diversification of protoberbering-type alkaloids.</title>
        <authorList>
            <person name="Wang B."/>
            <person name="Shu S."/>
            <person name="Song C."/>
            <person name="Liu Y."/>
        </authorList>
    </citation>
    <scope>NUCLEOTIDE SEQUENCE [LARGE SCALE GENOMIC DNA]</scope>
    <source>
        <strain evidence="2">HL-2020</strain>
        <tissue evidence="2">Leaf</tissue>
    </source>
</reference>
<dbReference type="OrthoDB" id="691528at2759"/>
<evidence type="ECO:0000313" key="3">
    <source>
        <dbReference type="Proteomes" id="UP000631114"/>
    </source>
</evidence>
<sequence length="229" mass="26184">MSLRYMSRVFYQVSMRAVQGMKDQASKCDSATTIRSLKDSTSSSSKQIRRFSNAQVAKNRNEKQKKAEESLRTVMYLSCWLGQFKLFPKAFEAKAGLDAELQIDMVSTSPGKDTIRYEKNIDKKLCQYHMLKSKTEKRRRKMSSTTRAWVAAASVGVVVMLKDQGVCRWNSPLRLLQQHAKISGRSIYESKRFSCTFSSMMMKKLSDENTKQSEESLGKVMFLSCWGAN</sequence>